<name>A0A542YTK5_9MICO</name>
<dbReference type="RefSeq" id="WP_141786653.1">
    <property type="nucleotide sequence ID" value="NZ_BAAAIK010000011.1"/>
</dbReference>
<dbReference type="Gene3D" id="2.30.110.10">
    <property type="entry name" value="Electron Transport, Fmn-binding Protein, Chain A"/>
    <property type="match status" value="1"/>
</dbReference>
<dbReference type="OrthoDB" id="7062584at2"/>
<comment type="caution">
    <text evidence="1">The sequence shown here is derived from an EMBL/GenBank/DDBJ whole genome shotgun (WGS) entry which is preliminary data.</text>
</comment>
<accession>A0A542YTK5</accession>
<proteinExistence type="predicted"/>
<dbReference type="SUPFAM" id="SSF50475">
    <property type="entry name" value="FMN-binding split barrel"/>
    <property type="match status" value="1"/>
</dbReference>
<keyword evidence="2" id="KW-1185">Reference proteome</keyword>
<evidence type="ECO:0000313" key="2">
    <source>
        <dbReference type="Proteomes" id="UP000319516"/>
    </source>
</evidence>
<sequence>MDQDAIQQMTADECWRRLRDAAYGRLAVVVEGGPDIFPVNHVVDRGTLVFRTATGTKLAGAVGQYVAYEIDGRDGDTAWSVVVKGPATEVRDFYDSIEVLDLGITPWQQGNKPRFVRIEPEETTGRAFRISG</sequence>
<dbReference type="InterPro" id="IPR012349">
    <property type="entry name" value="Split_barrel_FMN-bd"/>
</dbReference>
<dbReference type="EMBL" id="VFOP01000001">
    <property type="protein sequence ID" value="TQL51422.1"/>
    <property type="molecule type" value="Genomic_DNA"/>
</dbReference>
<protein>
    <submittedName>
        <fullName evidence="1">Nitroimidazol reductase NimA-like FMN-containing flavoprotein (Pyridoxamine 5'-phosphate oxidase superfamily)</fullName>
    </submittedName>
</protein>
<reference evidence="1 2" key="1">
    <citation type="submission" date="2019-06" db="EMBL/GenBank/DDBJ databases">
        <title>Sequencing the genomes of 1000 actinobacteria strains.</title>
        <authorList>
            <person name="Klenk H.-P."/>
        </authorList>
    </citation>
    <scope>NUCLEOTIDE SEQUENCE [LARGE SCALE GENOMIC DNA]</scope>
    <source>
        <strain evidence="1 2">DSM 12335</strain>
    </source>
</reference>
<dbReference type="Pfam" id="PF12900">
    <property type="entry name" value="Pyridox_ox_2"/>
    <property type="match status" value="1"/>
</dbReference>
<dbReference type="InterPro" id="IPR024747">
    <property type="entry name" value="Pyridox_Oxase-rel"/>
</dbReference>
<evidence type="ECO:0000313" key="1">
    <source>
        <dbReference type="EMBL" id="TQL51422.1"/>
    </source>
</evidence>
<organism evidence="1 2">
    <name type="scientific">Ornithinicoccus hortensis</name>
    <dbReference type="NCBI Taxonomy" id="82346"/>
    <lineage>
        <taxon>Bacteria</taxon>
        <taxon>Bacillati</taxon>
        <taxon>Actinomycetota</taxon>
        <taxon>Actinomycetes</taxon>
        <taxon>Micrococcales</taxon>
        <taxon>Intrasporangiaceae</taxon>
        <taxon>Ornithinicoccus</taxon>
    </lineage>
</organism>
<gene>
    <name evidence="1" type="ORF">FB467_2568</name>
</gene>
<dbReference type="AlphaFoldDB" id="A0A542YTK5"/>
<dbReference type="Proteomes" id="UP000319516">
    <property type="component" value="Unassembled WGS sequence"/>
</dbReference>